<sequence>MRALQRLLVCHAAVDLLGMPPRELYSREHAFFGQEWHERQHGSPAAATRDDHVLLLLLEHCPPCRGYPGAAPRLPFRRENIAPPPRAPAVSPVAA</sequence>
<gene>
    <name evidence="2" type="ORF">PG986_002803</name>
</gene>
<keyword evidence="3" id="KW-1185">Reference proteome</keyword>
<dbReference type="Proteomes" id="UP001391051">
    <property type="component" value="Unassembled WGS sequence"/>
</dbReference>
<comment type="caution">
    <text evidence="2">The sequence shown here is derived from an EMBL/GenBank/DDBJ whole genome shotgun (WGS) entry which is preliminary data.</text>
</comment>
<organism evidence="2 3">
    <name type="scientific">Apiospora aurea</name>
    <dbReference type="NCBI Taxonomy" id="335848"/>
    <lineage>
        <taxon>Eukaryota</taxon>
        <taxon>Fungi</taxon>
        <taxon>Dikarya</taxon>
        <taxon>Ascomycota</taxon>
        <taxon>Pezizomycotina</taxon>
        <taxon>Sordariomycetes</taxon>
        <taxon>Xylariomycetidae</taxon>
        <taxon>Amphisphaeriales</taxon>
        <taxon>Apiosporaceae</taxon>
        <taxon>Apiospora</taxon>
    </lineage>
</organism>
<evidence type="ECO:0000313" key="3">
    <source>
        <dbReference type="Proteomes" id="UP001391051"/>
    </source>
</evidence>
<evidence type="ECO:0000313" key="2">
    <source>
        <dbReference type="EMBL" id="KAK7961978.1"/>
    </source>
</evidence>
<dbReference type="RefSeq" id="XP_066704089.1">
    <property type="nucleotide sequence ID" value="XM_066839025.1"/>
</dbReference>
<accession>A0ABR1QQC6</accession>
<protein>
    <submittedName>
        <fullName evidence="2">Uncharacterized protein</fullName>
    </submittedName>
</protein>
<dbReference type="GeneID" id="92072087"/>
<dbReference type="EMBL" id="JAQQWE010000002">
    <property type="protein sequence ID" value="KAK7961978.1"/>
    <property type="molecule type" value="Genomic_DNA"/>
</dbReference>
<reference evidence="2 3" key="1">
    <citation type="submission" date="2023-01" db="EMBL/GenBank/DDBJ databases">
        <title>Analysis of 21 Apiospora genomes using comparative genomics revels a genus with tremendous synthesis potential of carbohydrate active enzymes and secondary metabolites.</title>
        <authorList>
            <person name="Sorensen T."/>
        </authorList>
    </citation>
    <scope>NUCLEOTIDE SEQUENCE [LARGE SCALE GENOMIC DNA]</scope>
    <source>
        <strain evidence="2 3">CBS 24483</strain>
    </source>
</reference>
<name>A0ABR1QQC6_9PEZI</name>
<evidence type="ECO:0000256" key="1">
    <source>
        <dbReference type="SAM" id="MobiDB-lite"/>
    </source>
</evidence>
<feature type="region of interest" description="Disordered" evidence="1">
    <location>
        <begin position="75"/>
        <end position="95"/>
    </location>
</feature>
<proteinExistence type="predicted"/>